<feature type="region of interest" description="Disordered" evidence="1">
    <location>
        <begin position="1"/>
        <end position="37"/>
    </location>
</feature>
<dbReference type="PROSITE" id="PS51257">
    <property type="entry name" value="PROKAR_LIPOPROTEIN"/>
    <property type="match status" value="1"/>
</dbReference>
<protein>
    <submittedName>
        <fullName evidence="2">Uncharacterized protein</fullName>
    </submittedName>
</protein>
<sequence length="84" mass="9232">MRETKDTGVVSCQSPHNTSSLSCKKNDNTSLNSPRHPRIHSPLHLSFTALSLPLLSSLSINQINTTPLCFTLSRLVITVYPESP</sequence>
<reference evidence="2 3" key="1">
    <citation type="submission" date="2019-05" db="EMBL/GenBank/DDBJ databases">
        <title>Another draft genome of Portunus trituberculatus and its Hox gene families provides insights of decapod evolution.</title>
        <authorList>
            <person name="Jeong J.-H."/>
            <person name="Song I."/>
            <person name="Kim S."/>
            <person name="Choi T."/>
            <person name="Kim D."/>
            <person name="Ryu S."/>
            <person name="Kim W."/>
        </authorList>
    </citation>
    <scope>NUCLEOTIDE SEQUENCE [LARGE SCALE GENOMIC DNA]</scope>
    <source>
        <tissue evidence="2">Muscle</tissue>
    </source>
</reference>
<dbReference type="AlphaFoldDB" id="A0A5B7GP71"/>
<evidence type="ECO:0000256" key="1">
    <source>
        <dbReference type="SAM" id="MobiDB-lite"/>
    </source>
</evidence>
<organism evidence="2 3">
    <name type="scientific">Portunus trituberculatus</name>
    <name type="common">Swimming crab</name>
    <name type="synonym">Neptunus trituberculatus</name>
    <dbReference type="NCBI Taxonomy" id="210409"/>
    <lineage>
        <taxon>Eukaryota</taxon>
        <taxon>Metazoa</taxon>
        <taxon>Ecdysozoa</taxon>
        <taxon>Arthropoda</taxon>
        <taxon>Crustacea</taxon>
        <taxon>Multicrustacea</taxon>
        <taxon>Malacostraca</taxon>
        <taxon>Eumalacostraca</taxon>
        <taxon>Eucarida</taxon>
        <taxon>Decapoda</taxon>
        <taxon>Pleocyemata</taxon>
        <taxon>Brachyura</taxon>
        <taxon>Eubrachyura</taxon>
        <taxon>Portunoidea</taxon>
        <taxon>Portunidae</taxon>
        <taxon>Portuninae</taxon>
        <taxon>Portunus</taxon>
    </lineage>
</organism>
<comment type="caution">
    <text evidence="2">The sequence shown here is derived from an EMBL/GenBank/DDBJ whole genome shotgun (WGS) entry which is preliminary data.</text>
</comment>
<dbReference type="EMBL" id="VSRR010017695">
    <property type="protein sequence ID" value="MPC60592.1"/>
    <property type="molecule type" value="Genomic_DNA"/>
</dbReference>
<keyword evidence="3" id="KW-1185">Reference proteome</keyword>
<name>A0A5B7GP71_PORTR</name>
<dbReference type="Proteomes" id="UP000324222">
    <property type="component" value="Unassembled WGS sequence"/>
</dbReference>
<feature type="compositionally biased region" description="Polar residues" evidence="1">
    <location>
        <begin position="10"/>
        <end position="33"/>
    </location>
</feature>
<proteinExistence type="predicted"/>
<accession>A0A5B7GP71</accession>
<gene>
    <name evidence="2" type="ORF">E2C01_054644</name>
</gene>
<evidence type="ECO:0000313" key="3">
    <source>
        <dbReference type="Proteomes" id="UP000324222"/>
    </source>
</evidence>
<evidence type="ECO:0000313" key="2">
    <source>
        <dbReference type="EMBL" id="MPC60592.1"/>
    </source>
</evidence>